<keyword evidence="11" id="KW-1185">Reference proteome</keyword>
<keyword evidence="7 9" id="KW-0472">Membrane</keyword>
<keyword evidence="9" id="KW-0812">Transmembrane</keyword>
<keyword evidence="5" id="KW-0809">Transit peptide</keyword>
<dbReference type="STRING" id="1676925.ENSPKIP00000027635"/>
<dbReference type="AlphaFoldDB" id="A0A3B3SBP5"/>
<evidence type="ECO:0000256" key="5">
    <source>
        <dbReference type="ARBA" id="ARBA00022946"/>
    </source>
</evidence>
<reference evidence="10" key="2">
    <citation type="submission" date="2025-09" db="UniProtKB">
        <authorList>
            <consortium name="Ensembl"/>
        </authorList>
    </citation>
    <scope>IDENTIFICATION</scope>
</reference>
<evidence type="ECO:0000256" key="1">
    <source>
        <dbReference type="ARBA" id="ARBA00004273"/>
    </source>
</evidence>
<comment type="pathway">
    <text evidence="2">Energy metabolism; oxidative phosphorylation.</text>
</comment>
<reference evidence="10" key="1">
    <citation type="submission" date="2025-08" db="UniProtKB">
        <authorList>
            <consortium name="Ensembl"/>
        </authorList>
    </citation>
    <scope>IDENTIFICATION</scope>
</reference>
<feature type="transmembrane region" description="Helical" evidence="9">
    <location>
        <begin position="87"/>
        <end position="110"/>
    </location>
</feature>
<evidence type="ECO:0000313" key="11">
    <source>
        <dbReference type="Proteomes" id="UP000261540"/>
    </source>
</evidence>
<evidence type="ECO:0000256" key="3">
    <source>
        <dbReference type="ARBA" id="ARBA00009331"/>
    </source>
</evidence>
<feature type="compositionally biased region" description="Polar residues" evidence="8">
    <location>
        <begin position="8"/>
        <end position="25"/>
    </location>
</feature>
<dbReference type="Pfam" id="PF02238">
    <property type="entry name" value="COX7a"/>
    <property type="match status" value="1"/>
</dbReference>
<dbReference type="GO" id="GO:0005743">
    <property type="term" value="C:mitochondrial inner membrane"/>
    <property type="evidence" value="ECO:0007669"/>
    <property type="project" value="UniProtKB-SubCell"/>
</dbReference>
<evidence type="ECO:0000256" key="6">
    <source>
        <dbReference type="ARBA" id="ARBA00023128"/>
    </source>
</evidence>
<keyword evidence="4" id="KW-0999">Mitochondrion inner membrane</keyword>
<accession>A0A3B3SBP5</accession>
<dbReference type="Gene3D" id="4.10.91.10">
    <property type="entry name" value="Cytochrome c oxidase, subunit VIIa"/>
    <property type="match status" value="1"/>
</dbReference>
<keyword evidence="6" id="KW-0496">Mitochondrion</keyword>
<dbReference type="Ensembl" id="ENSPKIT00000008405.1">
    <property type="protein sequence ID" value="ENSPKIP00000027635.1"/>
    <property type="gene ID" value="ENSPKIG00000009622.1"/>
</dbReference>
<dbReference type="PANTHER" id="PTHR10510:SF2">
    <property type="entry name" value="CYTOCHROME C OXIDASE SUBUNIT 7A-RELATED PROTEIN, MITOCHONDRIAL"/>
    <property type="match status" value="1"/>
</dbReference>
<comment type="similarity">
    <text evidence="3">Belongs to the cytochrome c oxidase VIIa family.</text>
</comment>
<dbReference type="CDD" id="cd00928">
    <property type="entry name" value="Cyt_c_Oxidase_VIIa"/>
    <property type="match status" value="1"/>
</dbReference>
<keyword evidence="9" id="KW-1133">Transmembrane helix</keyword>
<dbReference type="GO" id="GO:0030674">
    <property type="term" value="F:protein-macromolecule adaptor activity"/>
    <property type="evidence" value="ECO:0007669"/>
    <property type="project" value="Ensembl"/>
</dbReference>
<dbReference type="GeneTree" id="ENSGT00940000154815"/>
<evidence type="ECO:0000256" key="9">
    <source>
        <dbReference type="SAM" id="Phobius"/>
    </source>
</evidence>
<organism evidence="10 11">
    <name type="scientific">Paramormyrops kingsleyae</name>
    <dbReference type="NCBI Taxonomy" id="1676925"/>
    <lineage>
        <taxon>Eukaryota</taxon>
        <taxon>Metazoa</taxon>
        <taxon>Chordata</taxon>
        <taxon>Craniata</taxon>
        <taxon>Vertebrata</taxon>
        <taxon>Euteleostomi</taxon>
        <taxon>Actinopterygii</taxon>
        <taxon>Neopterygii</taxon>
        <taxon>Teleostei</taxon>
        <taxon>Osteoglossocephala</taxon>
        <taxon>Osteoglossomorpha</taxon>
        <taxon>Osteoglossiformes</taxon>
        <taxon>Mormyridae</taxon>
        <taxon>Paramormyrops</taxon>
    </lineage>
</organism>
<dbReference type="Proteomes" id="UP000261540">
    <property type="component" value="Unplaced"/>
</dbReference>
<feature type="region of interest" description="Disordered" evidence="8">
    <location>
        <begin position="1"/>
        <end position="37"/>
    </location>
</feature>
<proteinExistence type="inferred from homology"/>
<dbReference type="InterPro" id="IPR003177">
    <property type="entry name" value="Cytc_oxidase_su7a_met"/>
</dbReference>
<protein>
    <submittedName>
        <fullName evidence="10">Cytochrome c oxidase subunit 7A2 like</fullName>
    </submittedName>
</protein>
<name>A0A3B3SBP5_9TELE</name>
<dbReference type="InterPro" id="IPR036539">
    <property type="entry name" value="Cyt_c_oxidase_su7a_sf"/>
</dbReference>
<dbReference type="FunFam" id="4.10.91.10:FF:000001">
    <property type="entry name" value="Cytochrome c oxidase subunit 7A1, mitochondrial"/>
    <property type="match status" value="1"/>
</dbReference>
<dbReference type="GO" id="GO:0097250">
    <property type="term" value="P:mitochondrial respirasome assembly"/>
    <property type="evidence" value="ECO:0007669"/>
    <property type="project" value="Ensembl"/>
</dbReference>
<dbReference type="PANTHER" id="PTHR10510">
    <property type="entry name" value="CYTOCHROME C OXIDASE POLYPEPTIDE 7A"/>
    <property type="match status" value="1"/>
</dbReference>
<dbReference type="GO" id="GO:0006123">
    <property type="term" value="P:mitochondrial electron transport, cytochrome c to oxygen"/>
    <property type="evidence" value="ECO:0007669"/>
    <property type="project" value="InterPro"/>
</dbReference>
<comment type="subcellular location">
    <subcellularLocation>
        <location evidence="1">Mitochondrion inner membrane</location>
    </subcellularLocation>
</comment>
<dbReference type="GO" id="GO:0002082">
    <property type="term" value="P:regulation of oxidative phosphorylation"/>
    <property type="evidence" value="ECO:0007669"/>
    <property type="project" value="Ensembl"/>
</dbReference>
<evidence type="ECO:0000256" key="4">
    <source>
        <dbReference type="ARBA" id="ARBA00022792"/>
    </source>
</evidence>
<evidence type="ECO:0000256" key="7">
    <source>
        <dbReference type="ARBA" id="ARBA00023136"/>
    </source>
</evidence>
<dbReference type="GO" id="GO:0045277">
    <property type="term" value="C:respiratory chain complex IV"/>
    <property type="evidence" value="ECO:0007669"/>
    <property type="project" value="InterPro"/>
</dbReference>
<sequence>MKDAAVHLTSQGPRYQIQEEQSTQEFGFRPAVPSQSPTMVFATPTKVTSEVGRGAEYLGANRVPDLQKIFQGEGMPVHLKMGVPDKLLYRTTMALTIGGTLYCLMALYIATQPRK</sequence>
<evidence type="ECO:0000256" key="8">
    <source>
        <dbReference type="SAM" id="MobiDB-lite"/>
    </source>
</evidence>
<evidence type="ECO:0000313" key="10">
    <source>
        <dbReference type="Ensembl" id="ENSPKIP00000027635.1"/>
    </source>
</evidence>
<evidence type="ECO:0000256" key="2">
    <source>
        <dbReference type="ARBA" id="ARBA00004673"/>
    </source>
</evidence>
<dbReference type="InterPro" id="IPR039297">
    <property type="entry name" value="COX7a"/>
</dbReference>
<dbReference type="SUPFAM" id="SSF81419">
    <property type="entry name" value="Mitochondrial cytochrome c oxidase subunit VIIa"/>
    <property type="match status" value="1"/>
</dbReference>